<evidence type="ECO:0000256" key="1">
    <source>
        <dbReference type="SAM" id="MobiDB-lite"/>
    </source>
</evidence>
<evidence type="ECO:0000313" key="3">
    <source>
        <dbReference type="Proteomes" id="UP000261284"/>
    </source>
</evidence>
<dbReference type="InterPro" id="IPR036567">
    <property type="entry name" value="RHF-like"/>
</dbReference>
<dbReference type="RefSeq" id="WP_116847004.1">
    <property type="nucleotide sequence ID" value="NZ_QTJU01000002.1"/>
</dbReference>
<evidence type="ECO:0000313" key="2">
    <source>
        <dbReference type="EMBL" id="RFM29020.1"/>
    </source>
</evidence>
<dbReference type="Pfam" id="PF02482">
    <property type="entry name" value="Ribosomal_S30AE"/>
    <property type="match status" value="1"/>
</dbReference>
<dbReference type="OrthoDB" id="9808702at2"/>
<sequence length="128" mass="14035">MEIIIQSLGFKAGDSLETFVKDKLNTLKSDRIVSANVTLYKGPDSDPESNYCEIRLEAPGNDPFVKKQGAHFETAISECVEVLTQMLQKSKDKQSAARKAESAAIQDALLEGEDESDGTEPELEDVVK</sequence>
<gene>
    <name evidence="2" type="ORF">DXN05_09660</name>
</gene>
<dbReference type="EMBL" id="QTJU01000002">
    <property type="protein sequence ID" value="RFM29020.1"/>
    <property type="molecule type" value="Genomic_DNA"/>
</dbReference>
<proteinExistence type="predicted"/>
<feature type="compositionally biased region" description="Acidic residues" evidence="1">
    <location>
        <begin position="110"/>
        <end position="128"/>
    </location>
</feature>
<dbReference type="Proteomes" id="UP000261284">
    <property type="component" value="Unassembled WGS sequence"/>
</dbReference>
<dbReference type="Gene3D" id="3.30.160.100">
    <property type="entry name" value="Ribosome hibernation promotion factor-like"/>
    <property type="match status" value="1"/>
</dbReference>
<accession>A0A3E1NM65</accession>
<dbReference type="AlphaFoldDB" id="A0A3E1NM65"/>
<reference evidence="2 3" key="1">
    <citation type="submission" date="2018-08" db="EMBL/GenBank/DDBJ databases">
        <title>Chitinophagaceae sp. K23C18032701, a novel bacterium isolated from forest soil.</title>
        <authorList>
            <person name="Wang C."/>
        </authorList>
    </citation>
    <scope>NUCLEOTIDE SEQUENCE [LARGE SCALE GENOMIC DNA]</scope>
    <source>
        <strain evidence="2 3">K23C18032701</strain>
    </source>
</reference>
<keyword evidence="3" id="KW-1185">Reference proteome</keyword>
<feature type="region of interest" description="Disordered" evidence="1">
    <location>
        <begin position="91"/>
        <end position="128"/>
    </location>
</feature>
<comment type="caution">
    <text evidence="2">The sequence shown here is derived from an EMBL/GenBank/DDBJ whole genome shotgun (WGS) entry which is preliminary data.</text>
</comment>
<name>A0A3E1NM65_9BACT</name>
<organism evidence="2 3">
    <name type="scientific">Deminuibacter soli</name>
    <dbReference type="NCBI Taxonomy" id="2291815"/>
    <lineage>
        <taxon>Bacteria</taxon>
        <taxon>Pseudomonadati</taxon>
        <taxon>Bacteroidota</taxon>
        <taxon>Chitinophagia</taxon>
        <taxon>Chitinophagales</taxon>
        <taxon>Chitinophagaceae</taxon>
        <taxon>Deminuibacter</taxon>
    </lineage>
</organism>
<dbReference type="InterPro" id="IPR003489">
    <property type="entry name" value="RHF/RaiA"/>
</dbReference>
<feature type="compositionally biased region" description="Basic and acidic residues" evidence="1">
    <location>
        <begin position="91"/>
        <end position="101"/>
    </location>
</feature>
<protein>
    <submittedName>
        <fullName evidence="2">HPF/RaiA family ribosome-associated protein</fullName>
    </submittedName>
</protein>
<dbReference type="SUPFAM" id="SSF69754">
    <property type="entry name" value="Ribosome binding protein Y (YfiA homologue)"/>
    <property type="match status" value="1"/>
</dbReference>